<keyword evidence="1" id="KW-0732">Signal</keyword>
<organism evidence="4">
    <name type="scientific">Drosophila rhopaloa</name>
    <name type="common">Fruit fly</name>
    <dbReference type="NCBI Taxonomy" id="1041015"/>
    <lineage>
        <taxon>Eukaryota</taxon>
        <taxon>Metazoa</taxon>
        <taxon>Ecdysozoa</taxon>
        <taxon>Arthropoda</taxon>
        <taxon>Hexapoda</taxon>
        <taxon>Insecta</taxon>
        <taxon>Pterygota</taxon>
        <taxon>Neoptera</taxon>
        <taxon>Endopterygota</taxon>
        <taxon>Diptera</taxon>
        <taxon>Brachycera</taxon>
        <taxon>Muscomorpha</taxon>
        <taxon>Ephydroidea</taxon>
        <taxon>Drosophilidae</taxon>
        <taxon>Drosophila</taxon>
        <taxon>Sophophora</taxon>
    </lineage>
</organism>
<evidence type="ECO:0000313" key="3">
    <source>
        <dbReference type="Proteomes" id="UP001652680"/>
    </source>
</evidence>
<gene>
    <name evidence="4" type="primary">LOC108048314</name>
    <name evidence="2" type="synonym">108048314</name>
</gene>
<evidence type="ECO:0000313" key="4">
    <source>
        <dbReference type="RefSeq" id="XP_016984355.1"/>
    </source>
</evidence>
<name>A0A6P4F1S3_DRORH</name>
<proteinExistence type="predicted"/>
<feature type="chain" id="PRO_5028385814" evidence="1">
    <location>
        <begin position="23"/>
        <end position="94"/>
    </location>
</feature>
<dbReference type="Proteomes" id="UP001652680">
    <property type="component" value="Unassembled WGS sequence"/>
</dbReference>
<protein>
    <submittedName>
        <fullName evidence="4">Uncharacterized protein LOC108048314</fullName>
    </submittedName>
</protein>
<dbReference type="EnsemblMetazoa" id="XM_017128866.2">
    <property type="protein sequence ID" value="XP_016984355.1"/>
    <property type="gene ID" value="LOC108048314"/>
</dbReference>
<evidence type="ECO:0000256" key="1">
    <source>
        <dbReference type="SAM" id="SignalP"/>
    </source>
</evidence>
<accession>A0A6P4F1S3</accession>
<dbReference type="GeneID" id="108048314"/>
<keyword evidence="3" id="KW-1185">Reference proteome</keyword>
<dbReference type="OrthoDB" id="7868837at2759"/>
<dbReference type="RefSeq" id="XP_016984355.1">
    <property type="nucleotide sequence ID" value="XM_017128866.1"/>
</dbReference>
<reference evidence="2" key="3">
    <citation type="submission" date="2025-05" db="UniProtKB">
        <authorList>
            <consortium name="EnsemblMetazoa"/>
        </authorList>
    </citation>
    <scope>IDENTIFICATION</scope>
</reference>
<reference evidence="3" key="1">
    <citation type="journal article" date="2021" name="Elife">
        <title>Highly contiguous assemblies of 101 drosophilid genomes.</title>
        <authorList>
            <person name="Kim B.Y."/>
            <person name="Wang J.R."/>
            <person name="Miller D.E."/>
            <person name="Barmina O."/>
            <person name="Delaney E."/>
            <person name="Thompson A."/>
            <person name="Comeault A.A."/>
            <person name="Peede D."/>
            <person name="D'Agostino E.R."/>
            <person name="Pelaez J."/>
            <person name="Aguilar J.M."/>
            <person name="Haji D."/>
            <person name="Matsunaga T."/>
            <person name="Armstrong E.E."/>
            <person name="Zych M."/>
            <person name="Ogawa Y."/>
            <person name="Stamenkovic-Radak M."/>
            <person name="Jelic M."/>
            <person name="Veselinovic M.S."/>
            <person name="Tanaskovic M."/>
            <person name="Eric P."/>
            <person name="Gao J.J."/>
            <person name="Katoh T.K."/>
            <person name="Toda M.J."/>
            <person name="Watabe H."/>
            <person name="Watada M."/>
            <person name="Davis J.S."/>
            <person name="Moyle L.C."/>
            <person name="Manoli G."/>
            <person name="Bertolini E."/>
            <person name="Kostal V."/>
            <person name="Hawley R.S."/>
            <person name="Takahashi A."/>
            <person name="Jones C.D."/>
            <person name="Price D.K."/>
            <person name="Whiteman N."/>
            <person name="Kopp A."/>
            <person name="Matute D.R."/>
            <person name="Petrov D.A."/>
        </authorList>
    </citation>
    <scope>NUCLEOTIDE SEQUENCE [LARGE SCALE GENOMIC DNA]</scope>
</reference>
<dbReference type="AlphaFoldDB" id="A0A6P4F1S3"/>
<sequence length="94" mass="10649">MKSHIIPLLLLLGIFCAVLIAAHPHDTPVFPEESSYDILEESGSGYKSAEEFMNAMDDLVRRWQEYDTAENSTDYYDGDYDETTLNSIDLLPSL</sequence>
<dbReference type="OMA" id="MCAVMAA"/>
<reference evidence="4" key="2">
    <citation type="submission" date="2025-04" db="UniProtKB">
        <authorList>
            <consortium name="RefSeq"/>
        </authorList>
    </citation>
    <scope>IDENTIFICATION</scope>
</reference>
<evidence type="ECO:0000313" key="2">
    <source>
        <dbReference type="EnsemblMetazoa" id="XP_016984355.1"/>
    </source>
</evidence>
<feature type="signal peptide" evidence="1">
    <location>
        <begin position="1"/>
        <end position="22"/>
    </location>
</feature>